<keyword evidence="3 7" id="KW-0347">Helicase</keyword>
<dbReference type="Gene3D" id="3.40.50.300">
    <property type="entry name" value="P-loop containing nucleotide triphosphate hydrolases"/>
    <property type="match status" value="2"/>
</dbReference>
<keyword evidence="1" id="KW-0547">Nucleotide-binding</keyword>
<dbReference type="Proteomes" id="UP000199415">
    <property type="component" value="Unassembled WGS sequence"/>
</dbReference>
<dbReference type="InterPro" id="IPR055206">
    <property type="entry name" value="DEXQc_SUV3"/>
</dbReference>
<dbReference type="PANTHER" id="PTHR12131">
    <property type="entry name" value="ATP-DEPENDENT RNA AND DNA HELICASE"/>
    <property type="match status" value="1"/>
</dbReference>
<organism evidence="7 8">
    <name type="scientific">Limimonas halophila</name>
    <dbReference type="NCBI Taxonomy" id="1082479"/>
    <lineage>
        <taxon>Bacteria</taxon>
        <taxon>Pseudomonadati</taxon>
        <taxon>Pseudomonadota</taxon>
        <taxon>Alphaproteobacteria</taxon>
        <taxon>Rhodospirillales</taxon>
        <taxon>Rhodovibrionaceae</taxon>
        <taxon>Limimonas</taxon>
    </lineage>
</organism>
<dbReference type="STRING" id="1082479.SAMN05216241_101245"/>
<keyword evidence="2" id="KW-0378">Hydrolase</keyword>
<dbReference type="RefSeq" id="WP_090018289.1">
    <property type="nucleotide sequence ID" value="NZ_FNCE01000001.1"/>
</dbReference>
<dbReference type="InterPro" id="IPR027417">
    <property type="entry name" value="P-loop_NTPase"/>
</dbReference>
<sequence length="882" mass="96774">MQASIRDASPKRVTAVLGPTNTGKTHLAIERMLGHTSGMIGFPLRLLARENYERVIKVKGRNQVALVTGEEKIIPDNPRYFLCTVESMPVEKPVEFLAVDEIQLCADPERGHLFTDRLLHARGISETMFLGADTMRPMIRSLIPSAEIVSRPRFSTLRYSGAKKLTRLPPRSAIVGFSADDVYSTAELIRRNRGGTAVVLGALSPRTRNAQVEMFENGEVDYLVATDAIGMGLNLNLDHVAFARLSKFDGRSNRALTDAEVGQIAGRAGRHTHDGTFGTTANLGPIHEETVAAVENHTYEPVQALAWRNRELDFGSPQALLKSLEAAPPRDELARGRDADDYQALRALARDPEIADIATSPDAVRLLWEVCQVPDFRKILSDEHARLLGAIYQALMGNSGRLSQEWVRKQLDRLDRTDGDIDALVSRIAHIRTWTYITHRGDWITDSAHWQERARAIEDRLSDALHDGLMNRFVDKRAATLVKRLNDGTDLIGAVRHDGEVLVEGEEVGALEGFRFRLDRSVTGEHARPLLTAARKALSREIPARVKRLETDGDDAFTLGADGRIAWRGEAVGGLSPGASPLHPGVAVDGSDLLDGALRERIRRRLVAWVQDHVRGRLAPLFALADAELPARARGLAYQLVEGMGLLRRRDVAQHVRALTKAERQALHCLGVHLGHESVWLPAALKPDAVRLKVLLMAVHRGDDLSGVQARRELLFWPDRGTDEALCRALGYRRLLPPRGGRGKRGPPVAVRVDALERLVGSLRKLRPAGTFTPTGSLTAILGGDRRALATALPALGYAHAPSDHTAAFKPAADPRPARGQGTGAKPGGPARKRRKPAQASSQNGKAKPHGKRTETGNTPRRKPVADPDHPFAKLEELTFEE</sequence>
<dbReference type="Pfam" id="PF22527">
    <property type="entry name" value="DEXQc_Suv3"/>
    <property type="match status" value="1"/>
</dbReference>
<accession>A0A1G7LGX2</accession>
<dbReference type="InterPro" id="IPR001650">
    <property type="entry name" value="Helicase_C-like"/>
</dbReference>
<keyword evidence="8" id="KW-1185">Reference proteome</keyword>
<dbReference type="PANTHER" id="PTHR12131:SF1">
    <property type="entry name" value="ATP-DEPENDENT RNA HELICASE SUPV3L1, MITOCHONDRIAL-RELATED"/>
    <property type="match status" value="1"/>
</dbReference>
<evidence type="ECO:0000256" key="2">
    <source>
        <dbReference type="ARBA" id="ARBA00022801"/>
    </source>
</evidence>
<feature type="region of interest" description="Disordered" evidence="5">
    <location>
        <begin position="806"/>
        <end position="882"/>
    </location>
</feature>
<dbReference type="GO" id="GO:0004386">
    <property type="term" value="F:helicase activity"/>
    <property type="evidence" value="ECO:0007669"/>
    <property type="project" value="UniProtKB-KW"/>
</dbReference>
<dbReference type="SMART" id="SM00490">
    <property type="entry name" value="HELICc"/>
    <property type="match status" value="1"/>
</dbReference>
<evidence type="ECO:0000313" key="7">
    <source>
        <dbReference type="EMBL" id="SDF48728.1"/>
    </source>
</evidence>
<reference evidence="7 8" key="1">
    <citation type="submission" date="2016-10" db="EMBL/GenBank/DDBJ databases">
        <authorList>
            <person name="de Groot N.N."/>
        </authorList>
    </citation>
    <scope>NUCLEOTIDE SEQUENCE [LARGE SCALE GENOMIC DNA]</scope>
    <source>
        <strain evidence="7 8">DSM 25584</strain>
    </source>
</reference>
<feature type="compositionally biased region" description="Basic and acidic residues" evidence="5">
    <location>
        <begin position="864"/>
        <end position="882"/>
    </location>
</feature>
<evidence type="ECO:0000256" key="1">
    <source>
        <dbReference type="ARBA" id="ARBA00022741"/>
    </source>
</evidence>
<evidence type="ECO:0000313" key="8">
    <source>
        <dbReference type="Proteomes" id="UP000199415"/>
    </source>
</evidence>
<protein>
    <submittedName>
        <fullName evidence="7">ATP-dependent RNA helicase SUPV3L1/SUV3</fullName>
    </submittedName>
</protein>
<name>A0A1G7LGX2_9PROT</name>
<evidence type="ECO:0000256" key="4">
    <source>
        <dbReference type="ARBA" id="ARBA00022840"/>
    </source>
</evidence>
<gene>
    <name evidence="7" type="ORF">SAMN05216241_101245</name>
</gene>
<evidence type="ECO:0000256" key="3">
    <source>
        <dbReference type="ARBA" id="ARBA00022806"/>
    </source>
</evidence>
<feature type="domain" description="Helicase C-terminal" evidence="6">
    <location>
        <begin position="138"/>
        <end position="306"/>
    </location>
</feature>
<dbReference type="AlphaFoldDB" id="A0A1G7LGX2"/>
<evidence type="ECO:0000256" key="5">
    <source>
        <dbReference type="SAM" id="MobiDB-lite"/>
    </source>
</evidence>
<dbReference type="GO" id="GO:0005524">
    <property type="term" value="F:ATP binding"/>
    <property type="evidence" value="ECO:0007669"/>
    <property type="project" value="UniProtKB-KW"/>
</dbReference>
<dbReference type="PROSITE" id="PS51194">
    <property type="entry name" value="HELICASE_CTER"/>
    <property type="match status" value="1"/>
</dbReference>
<proteinExistence type="predicted"/>
<dbReference type="OrthoDB" id="9807155at2"/>
<dbReference type="EMBL" id="FNCE01000001">
    <property type="protein sequence ID" value="SDF48728.1"/>
    <property type="molecule type" value="Genomic_DNA"/>
</dbReference>
<dbReference type="InterPro" id="IPR050699">
    <property type="entry name" value="RNA-DNA_Helicase"/>
</dbReference>
<dbReference type="Pfam" id="PF00271">
    <property type="entry name" value="Helicase_C"/>
    <property type="match status" value="1"/>
</dbReference>
<dbReference type="SUPFAM" id="SSF52540">
    <property type="entry name" value="P-loop containing nucleoside triphosphate hydrolases"/>
    <property type="match status" value="2"/>
</dbReference>
<dbReference type="GO" id="GO:0016787">
    <property type="term" value="F:hydrolase activity"/>
    <property type="evidence" value="ECO:0007669"/>
    <property type="project" value="UniProtKB-KW"/>
</dbReference>
<keyword evidence="4" id="KW-0067">ATP-binding</keyword>
<evidence type="ECO:0000259" key="6">
    <source>
        <dbReference type="PROSITE" id="PS51194"/>
    </source>
</evidence>